<evidence type="ECO:0000313" key="2">
    <source>
        <dbReference type="Proteomes" id="UP000724686"/>
    </source>
</evidence>
<dbReference type="EMBL" id="JAFFPU010000044">
    <property type="protein sequence ID" value="MBM9578009.1"/>
    <property type="molecule type" value="Genomic_DNA"/>
</dbReference>
<organism evidence="1 2">
    <name type="scientific">Leptospira ainlahdjerensis</name>
    <dbReference type="NCBI Taxonomy" id="2810033"/>
    <lineage>
        <taxon>Bacteria</taxon>
        <taxon>Pseudomonadati</taxon>
        <taxon>Spirochaetota</taxon>
        <taxon>Spirochaetia</taxon>
        <taxon>Leptospirales</taxon>
        <taxon>Leptospiraceae</taxon>
        <taxon>Leptospira</taxon>
    </lineage>
</organism>
<sequence>MNTKSNGKTKAMKAGFLFYPRIFFDRDKIWTTIVKKTVIVFIYNQSLWNPG</sequence>
<dbReference type="Proteomes" id="UP000724686">
    <property type="component" value="Unassembled WGS sequence"/>
</dbReference>
<protein>
    <submittedName>
        <fullName evidence="1">Uncharacterized protein</fullName>
    </submittedName>
</protein>
<name>A0ABS2UCA0_9LEPT</name>
<keyword evidence="2" id="KW-1185">Reference proteome</keyword>
<reference evidence="1 2" key="1">
    <citation type="submission" date="2021-02" db="EMBL/GenBank/DDBJ databases">
        <title>Leptospira ainlahdjerensis sp. nov., Leptospira ainazelensis sp. nov., Leptospira abararensis sp. nov. and Leptospira chreensis sp. nov., four new species isolated from water sources in Algeria.</title>
        <authorList>
            <person name="Amara Korba A."/>
            <person name="Kainiu M."/>
            <person name="Vincent A.T."/>
            <person name="Mariet J.-F."/>
            <person name="Veyrier F.J."/>
            <person name="Goarant C."/>
            <person name="Picardeau M."/>
        </authorList>
    </citation>
    <scope>NUCLEOTIDE SEQUENCE [LARGE SCALE GENOMIC DNA]</scope>
    <source>
        <strain evidence="1 2">201903070</strain>
    </source>
</reference>
<dbReference type="RefSeq" id="WP_205280059.1">
    <property type="nucleotide sequence ID" value="NZ_JAFFPU010000044.1"/>
</dbReference>
<gene>
    <name evidence="1" type="ORF">JWG45_12705</name>
</gene>
<proteinExistence type="predicted"/>
<accession>A0ABS2UCA0</accession>
<comment type="caution">
    <text evidence="1">The sequence shown here is derived from an EMBL/GenBank/DDBJ whole genome shotgun (WGS) entry which is preliminary data.</text>
</comment>
<evidence type="ECO:0000313" key="1">
    <source>
        <dbReference type="EMBL" id="MBM9578009.1"/>
    </source>
</evidence>